<proteinExistence type="predicted"/>
<reference evidence="1" key="1">
    <citation type="submission" date="2021-06" db="EMBL/GenBank/DDBJ databases">
        <authorList>
            <person name="Kallberg Y."/>
            <person name="Tangrot J."/>
            <person name="Rosling A."/>
        </authorList>
    </citation>
    <scope>NUCLEOTIDE SEQUENCE</scope>
    <source>
        <strain evidence="1">28 12/20/2015</strain>
    </source>
</reference>
<gene>
    <name evidence="1" type="ORF">SPELUC_LOCUS3468</name>
</gene>
<evidence type="ECO:0000313" key="1">
    <source>
        <dbReference type="EMBL" id="CAG8510808.1"/>
    </source>
</evidence>
<evidence type="ECO:0000313" key="2">
    <source>
        <dbReference type="Proteomes" id="UP000789366"/>
    </source>
</evidence>
<comment type="caution">
    <text evidence="1">The sequence shown here is derived from an EMBL/GenBank/DDBJ whole genome shotgun (WGS) entry which is preliminary data.</text>
</comment>
<keyword evidence="2" id="KW-1185">Reference proteome</keyword>
<dbReference type="Proteomes" id="UP000789366">
    <property type="component" value="Unassembled WGS sequence"/>
</dbReference>
<accession>A0ACA9L4M1</accession>
<organism evidence="1 2">
    <name type="scientific">Cetraspora pellucida</name>
    <dbReference type="NCBI Taxonomy" id="1433469"/>
    <lineage>
        <taxon>Eukaryota</taxon>
        <taxon>Fungi</taxon>
        <taxon>Fungi incertae sedis</taxon>
        <taxon>Mucoromycota</taxon>
        <taxon>Glomeromycotina</taxon>
        <taxon>Glomeromycetes</taxon>
        <taxon>Diversisporales</taxon>
        <taxon>Gigasporaceae</taxon>
        <taxon>Cetraspora</taxon>
    </lineage>
</organism>
<name>A0ACA9L4M1_9GLOM</name>
<protein>
    <submittedName>
        <fullName evidence="1">11645_t:CDS:1</fullName>
    </submittedName>
</protein>
<sequence>MQSPVESSGLPKKLATYKLIKLFTTGNNSSFSYDHNFDIDSKDCSHTQLFYNITDFIDKSECTPSYCREVFRVDARDNLYWFNTALKAVPPRKLSQQPPSPQTLSPPLTPKFPQTLCPPTPKSPQTLSLQIPKSPQTLSLPIPKSPQTLSPPTPKSLRALSPITTPKSPNFPLKSPNPVTWSIEFGTFKCSRILRKVQRPKQFVITHLQTGAPATFTYVSDKKNSNIKSVLTGFSGEVNTPFDKTCDQRFHWILDPDNEKWSLVQSNDPQRPLVAFKKTPLDNQFLIVFLEKAPHGWSPRIADRMSKYLSAKSNDAQRRGSDSSSSVRSDSSSGYLTVESEDDDEKHWHEFVLASTVVVQDEVNPKKRRLWK</sequence>
<dbReference type="EMBL" id="CAJVPW010002652">
    <property type="protein sequence ID" value="CAG8510808.1"/>
    <property type="molecule type" value="Genomic_DNA"/>
</dbReference>